<sequence length="403" mass="44851">MVTKRLFVVINSRSGGKNFQAVKRRWEEVKRTLLAAEPSLEIEEFWTQFPDDLPTRAAVFAPSEPLAVLCVGGDGTFHQVANVLYGTEVPLGIIPLGTGNGLAASFGVVDALEAARRIGTLLHQCTSRGELCGVCERLDAFHYEITDVSAKSWAKETESYRERRCCGCLRFRRRPKAVSSENTPLLTRSNSGEEADEADSVSTESSRMTSRSSLNGRSNGYAFLSLTIGLVADLDIRTERMRCLGQIRFNIGAGWYILRKRVFSAAIEYRHVIRDSQSEMGWRTADELTETIAQREYVLIVIMNVTHASPQAQFAPLANAHDACMDVLLVPAGVSRLRLAQFMFQLESGQHIHDQSCRYFKCSWIRIKLDPPQLVSLDGEAYHRARSVVLEQGGDHVPVIVGV</sequence>
<dbReference type="GO" id="GO:0005737">
    <property type="term" value="C:cytoplasm"/>
    <property type="evidence" value="ECO:0007669"/>
    <property type="project" value="TreeGrafter"/>
</dbReference>
<dbReference type="Gramene" id="CMT121CT">
    <property type="protein sequence ID" value="CMT121CT"/>
    <property type="gene ID" value="CMT121C"/>
</dbReference>
<keyword evidence="4" id="KW-0067">ATP-binding</keyword>
<dbReference type="OMA" id="WHAAKEY"/>
<dbReference type="GO" id="GO:0016020">
    <property type="term" value="C:membrane"/>
    <property type="evidence" value="ECO:0007669"/>
    <property type="project" value="TreeGrafter"/>
</dbReference>
<gene>
    <name evidence="7" type="ORF">CYME_CMT121C</name>
</gene>
<reference evidence="7 8" key="2">
    <citation type="journal article" date="2007" name="BMC Biol.">
        <title>A 100%-complete sequence reveals unusually simple genomic features in the hot-spring red alga Cyanidioschyzon merolae.</title>
        <authorList>
            <person name="Nozaki H."/>
            <person name="Takano H."/>
            <person name="Misumi O."/>
            <person name="Terasawa K."/>
            <person name="Matsuzaki M."/>
            <person name="Maruyama S."/>
            <person name="Nishida K."/>
            <person name="Yagisawa F."/>
            <person name="Yoshida Y."/>
            <person name="Fujiwara T."/>
            <person name="Takio S."/>
            <person name="Tamura K."/>
            <person name="Chung S.J."/>
            <person name="Nakamura S."/>
            <person name="Kuroiwa H."/>
            <person name="Tanaka K."/>
            <person name="Sato N."/>
            <person name="Kuroiwa T."/>
        </authorList>
    </citation>
    <scope>NUCLEOTIDE SEQUENCE [LARGE SCALE GENOMIC DNA]</scope>
    <source>
        <strain evidence="7 8">10D</strain>
    </source>
</reference>
<feature type="compositionally biased region" description="Low complexity" evidence="5">
    <location>
        <begin position="200"/>
        <end position="213"/>
    </location>
</feature>
<evidence type="ECO:0000256" key="4">
    <source>
        <dbReference type="ARBA" id="ARBA00022840"/>
    </source>
</evidence>
<evidence type="ECO:0000256" key="1">
    <source>
        <dbReference type="ARBA" id="ARBA00022679"/>
    </source>
</evidence>
<dbReference type="InterPro" id="IPR001206">
    <property type="entry name" value="Diacylglycerol_kinase_cat_dom"/>
</dbReference>
<dbReference type="GO" id="GO:0005524">
    <property type="term" value="F:ATP binding"/>
    <property type="evidence" value="ECO:0007669"/>
    <property type="project" value="UniProtKB-KW"/>
</dbReference>
<dbReference type="InterPro" id="IPR017438">
    <property type="entry name" value="ATP-NAD_kinase_N"/>
</dbReference>
<protein>
    <submittedName>
        <fullName evidence="7">Similar to sphingosine kinase</fullName>
    </submittedName>
</protein>
<dbReference type="InterPro" id="IPR016064">
    <property type="entry name" value="NAD/diacylglycerol_kinase_sf"/>
</dbReference>
<dbReference type="PROSITE" id="PS50146">
    <property type="entry name" value="DAGK"/>
    <property type="match status" value="1"/>
</dbReference>
<dbReference type="RefSeq" id="XP_005539169.1">
    <property type="nucleotide sequence ID" value="XM_005539112.1"/>
</dbReference>
<dbReference type="PANTHER" id="PTHR12358">
    <property type="entry name" value="SPHINGOSINE KINASE"/>
    <property type="match status" value="1"/>
</dbReference>
<feature type="compositionally biased region" description="Polar residues" evidence="5">
    <location>
        <begin position="180"/>
        <end position="192"/>
    </location>
</feature>
<dbReference type="Proteomes" id="UP000007014">
    <property type="component" value="Chromosome 20"/>
</dbReference>
<evidence type="ECO:0000256" key="3">
    <source>
        <dbReference type="ARBA" id="ARBA00022777"/>
    </source>
</evidence>
<reference evidence="7 8" key="1">
    <citation type="journal article" date="2004" name="Nature">
        <title>Genome sequence of the ultrasmall unicellular red alga Cyanidioschyzon merolae 10D.</title>
        <authorList>
            <person name="Matsuzaki M."/>
            <person name="Misumi O."/>
            <person name="Shin-i T."/>
            <person name="Maruyama S."/>
            <person name="Takahara M."/>
            <person name="Miyagishima S."/>
            <person name="Mori T."/>
            <person name="Nishida K."/>
            <person name="Yagisawa F."/>
            <person name="Nishida K."/>
            <person name="Yoshida Y."/>
            <person name="Nishimura Y."/>
            <person name="Nakao S."/>
            <person name="Kobayashi T."/>
            <person name="Momoyama Y."/>
            <person name="Higashiyama T."/>
            <person name="Minoda A."/>
            <person name="Sano M."/>
            <person name="Nomoto H."/>
            <person name="Oishi K."/>
            <person name="Hayashi H."/>
            <person name="Ohta F."/>
            <person name="Nishizaka S."/>
            <person name="Haga S."/>
            <person name="Miura S."/>
            <person name="Morishita T."/>
            <person name="Kabeya Y."/>
            <person name="Terasawa K."/>
            <person name="Suzuki Y."/>
            <person name="Ishii Y."/>
            <person name="Asakawa S."/>
            <person name="Takano H."/>
            <person name="Ohta N."/>
            <person name="Kuroiwa H."/>
            <person name="Tanaka K."/>
            <person name="Shimizu N."/>
            <person name="Sugano S."/>
            <person name="Sato N."/>
            <person name="Nozaki H."/>
            <person name="Ogasawara N."/>
            <person name="Kohara Y."/>
            <person name="Kuroiwa T."/>
        </authorList>
    </citation>
    <scope>NUCLEOTIDE SEQUENCE [LARGE SCALE GENOMIC DNA]</scope>
    <source>
        <strain evidence="7 8">10D</strain>
    </source>
</reference>
<dbReference type="EMBL" id="AP006502">
    <property type="protein sequence ID" value="BAM83133.1"/>
    <property type="molecule type" value="Genomic_DNA"/>
</dbReference>
<dbReference type="HOGENOM" id="CLU_684014_0_0_1"/>
<dbReference type="Pfam" id="PF00781">
    <property type="entry name" value="DAGK_cat"/>
    <property type="match status" value="1"/>
</dbReference>
<keyword evidence="8" id="KW-1185">Reference proteome</keyword>
<dbReference type="GO" id="GO:0046512">
    <property type="term" value="P:sphingosine biosynthetic process"/>
    <property type="evidence" value="ECO:0007669"/>
    <property type="project" value="TreeGrafter"/>
</dbReference>
<evidence type="ECO:0000313" key="7">
    <source>
        <dbReference type="EMBL" id="BAM83133.1"/>
    </source>
</evidence>
<accession>M1VMC4</accession>
<keyword evidence="1" id="KW-0808">Transferase</keyword>
<evidence type="ECO:0000256" key="2">
    <source>
        <dbReference type="ARBA" id="ARBA00022741"/>
    </source>
</evidence>
<evidence type="ECO:0000256" key="5">
    <source>
        <dbReference type="SAM" id="MobiDB-lite"/>
    </source>
</evidence>
<name>M1VMC4_CYAM1</name>
<organism evidence="7 8">
    <name type="scientific">Cyanidioschyzon merolae (strain NIES-3377 / 10D)</name>
    <name type="common">Unicellular red alga</name>
    <dbReference type="NCBI Taxonomy" id="280699"/>
    <lineage>
        <taxon>Eukaryota</taxon>
        <taxon>Rhodophyta</taxon>
        <taxon>Bangiophyceae</taxon>
        <taxon>Cyanidiales</taxon>
        <taxon>Cyanidiaceae</taxon>
        <taxon>Cyanidioschyzon</taxon>
    </lineage>
</organism>
<dbReference type="STRING" id="280699.M1VMC4"/>
<keyword evidence="2" id="KW-0547">Nucleotide-binding</keyword>
<dbReference type="AlphaFoldDB" id="M1VMC4"/>
<proteinExistence type="predicted"/>
<dbReference type="SMART" id="SM00046">
    <property type="entry name" value="DAGKc"/>
    <property type="match status" value="1"/>
</dbReference>
<dbReference type="SUPFAM" id="SSF111331">
    <property type="entry name" value="NAD kinase/diacylglycerol kinase-like"/>
    <property type="match status" value="1"/>
</dbReference>
<dbReference type="InterPro" id="IPR050187">
    <property type="entry name" value="Lipid_Phosphate_FormReg"/>
</dbReference>
<evidence type="ECO:0000313" key="8">
    <source>
        <dbReference type="Proteomes" id="UP000007014"/>
    </source>
</evidence>
<keyword evidence="3 7" id="KW-0418">Kinase</keyword>
<dbReference type="InterPro" id="IPR045540">
    <property type="entry name" value="YegS/DAGK_C"/>
</dbReference>
<evidence type="ECO:0000259" key="6">
    <source>
        <dbReference type="PROSITE" id="PS50146"/>
    </source>
</evidence>
<dbReference type="GO" id="GO:0001727">
    <property type="term" value="F:lipid kinase activity"/>
    <property type="evidence" value="ECO:0007669"/>
    <property type="project" value="TreeGrafter"/>
</dbReference>
<feature type="region of interest" description="Disordered" evidence="5">
    <location>
        <begin position="180"/>
        <end position="214"/>
    </location>
</feature>
<dbReference type="Gene3D" id="3.40.50.10330">
    <property type="entry name" value="Probable inorganic polyphosphate/atp-NAD kinase, domain 1"/>
    <property type="match status" value="1"/>
</dbReference>
<dbReference type="GeneID" id="16997856"/>
<dbReference type="Gene3D" id="2.60.200.40">
    <property type="match status" value="1"/>
</dbReference>
<dbReference type="PANTHER" id="PTHR12358:SF31">
    <property type="entry name" value="ACYLGLYCEROL KINASE, MITOCHONDRIAL"/>
    <property type="match status" value="1"/>
</dbReference>
<feature type="domain" description="DAGKc" evidence="6">
    <location>
        <begin position="1"/>
        <end position="118"/>
    </location>
</feature>
<dbReference type="Pfam" id="PF19279">
    <property type="entry name" value="YegS_C"/>
    <property type="match status" value="1"/>
</dbReference>
<dbReference type="OrthoDB" id="3853857at2759"/>
<dbReference type="KEGG" id="cme:CYME_CMT121C"/>